<dbReference type="EMBL" id="HG994368">
    <property type="protein sequence ID" value="CAF1818525.1"/>
    <property type="molecule type" value="Genomic_DNA"/>
</dbReference>
<dbReference type="Proteomes" id="UP000028999">
    <property type="component" value="Unassembled WGS sequence"/>
</dbReference>
<reference evidence="2" key="2">
    <citation type="submission" date="2014-06" db="EMBL/GenBank/DDBJ databases">
        <authorList>
            <person name="Genoscope - CEA"/>
        </authorList>
    </citation>
    <scope>NUCLEOTIDE SEQUENCE</scope>
</reference>
<accession>A0A078ISM2</accession>
<gene>
    <name evidence="2" type="primary">BnaC04g53890D</name>
    <name evidence="1" type="ORF">DARMORV10_C04P14290.1</name>
    <name evidence="2" type="ORF">GSBRNA2T00013388001</name>
</gene>
<reference evidence="2 3" key="1">
    <citation type="journal article" date="2014" name="Science">
        <title>Plant genetics. Early allopolyploid evolution in the post-Neolithic Brassica napus oilseed genome.</title>
        <authorList>
            <person name="Chalhoub B."/>
            <person name="Denoeud F."/>
            <person name="Liu S."/>
            <person name="Parkin I.A."/>
            <person name="Tang H."/>
            <person name="Wang X."/>
            <person name="Chiquet J."/>
            <person name="Belcram H."/>
            <person name="Tong C."/>
            <person name="Samans B."/>
            <person name="Correa M."/>
            <person name="Da Silva C."/>
            <person name="Just J."/>
            <person name="Falentin C."/>
            <person name="Koh C.S."/>
            <person name="Le Clainche I."/>
            <person name="Bernard M."/>
            <person name="Bento P."/>
            <person name="Noel B."/>
            <person name="Labadie K."/>
            <person name="Alberti A."/>
            <person name="Charles M."/>
            <person name="Arnaud D."/>
            <person name="Guo H."/>
            <person name="Daviaud C."/>
            <person name="Alamery S."/>
            <person name="Jabbari K."/>
            <person name="Zhao M."/>
            <person name="Edger P.P."/>
            <person name="Chelaifa H."/>
            <person name="Tack D."/>
            <person name="Lassalle G."/>
            <person name="Mestiri I."/>
            <person name="Schnel N."/>
            <person name="Le Paslier M.C."/>
            <person name="Fan G."/>
            <person name="Renault V."/>
            <person name="Bayer P.E."/>
            <person name="Golicz A.A."/>
            <person name="Manoli S."/>
            <person name="Lee T.H."/>
            <person name="Thi V.H."/>
            <person name="Chalabi S."/>
            <person name="Hu Q."/>
            <person name="Fan C."/>
            <person name="Tollenaere R."/>
            <person name="Lu Y."/>
            <person name="Battail C."/>
            <person name="Shen J."/>
            <person name="Sidebottom C.H."/>
            <person name="Wang X."/>
            <person name="Canaguier A."/>
            <person name="Chauveau A."/>
            <person name="Berard A."/>
            <person name="Deniot G."/>
            <person name="Guan M."/>
            <person name="Liu Z."/>
            <person name="Sun F."/>
            <person name="Lim Y.P."/>
            <person name="Lyons E."/>
            <person name="Town C.D."/>
            <person name="Bancroft I."/>
            <person name="Wang X."/>
            <person name="Meng J."/>
            <person name="Ma J."/>
            <person name="Pires J.C."/>
            <person name="King G.J."/>
            <person name="Brunel D."/>
            <person name="Delourme R."/>
            <person name="Renard M."/>
            <person name="Aury J.M."/>
            <person name="Adams K.L."/>
            <person name="Batley J."/>
            <person name="Snowdon R.J."/>
            <person name="Tost J."/>
            <person name="Edwards D."/>
            <person name="Zhou Y."/>
            <person name="Hua W."/>
            <person name="Sharpe A.G."/>
            <person name="Paterson A.H."/>
            <person name="Guan C."/>
            <person name="Wincker P."/>
        </authorList>
    </citation>
    <scope>NUCLEOTIDE SEQUENCE [LARGE SCALE GENOMIC DNA]</scope>
    <source>
        <strain evidence="3">cv. Darmor-bzh</strain>
    </source>
</reference>
<dbReference type="EMBL" id="LK033279">
    <property type="protein sequence ID" value="CDY54110.1"/>
    <property type="molecule type" value="Genomic_DNA"/>
</dbReference>
<dbReference type="Proteomes" id="UP001295469">
    <property type="component" value="Chromosome C04"/>
</dbReference>
<evidence type="ECO:0000313" key="2">
    <source>
        <dbReference type="EMBL" id="CDY54110.1"/>
    </source>
</evidence>
<evidence type="ECO:0000313" key="1">
    <source>
        <dbReference type="EMBL" id="CAF1818525.1"/>
    </source>
</evidence>
<evidence type="ECO:0000313" key="3">
    <source>
        <dbReference type="Proteomes" id="UP000028999"/>
    </source>
</evidence>
<dbReference type="AlphaFoldDB" id="A0A078ISM2"/>
<keyword evidence="3" id="KW-1185">Reference proteome</keyword>
<dbReference type="PaxDb" id="3708-A0A078ISM2"/>
<name>A0A078ISM2_BRANA</name>
<sequence length="44" mass="4966">MISYRGFNEAFLQCDVPMWPDSCDDVDCGSIGPLPIHNSYPNIF</sequence>
<proteinExistence type="predicted"/>
<dbReference type="Gramene" id="CDY54110">
    <property type="protein sequence ID" value="CDY54110"/>
    <property type="gene ID" value="GSBRNA2T00013388001"/>
</dbReference>
<organism evidence="2 3">
    <name type="scientific">Brassica napus</name>
    <name type="common">Rape</name>
    <dbReference type="NCBI Taxonomy" id="3708"/>
    <lineage>
        <taxon>Eukaryota</taxon>
        <taxon>Viridiplantae</taxon>
        <taxon>Streptophyta</taxon>
        <taxon>Embryophyta</taxon>
        <taxon>Tracheophyta</taxon>
        <taxon>Spermatophyta</taxon>
        <taxon>Magnoliopsida</taxon>
        <taxon>eudicotyledons</taxon>
        <taxon>Gunneridae</taxon>
        <taxon>Pentapetalae</taxon>
        <taxon>rosids</taxon>
        <taxon>malvids</taxon>
        <taxon>Brassicales</taxon>
        <taxon>Brassicaceae</taxon>
        <taxon>Brassiceae</taxon>
        <taxon>Brassica</taxon>
    </lineage>
</organism>
<reference evidence="1" key="3">
    <citation type="submission" date="2021-01" db="EMBL/GenBank/DDBJ databases">
        <authorList>
            <consortium name="Genoscope - CEA"/>
            <person name="William W."/>
        </authorList>
    </citation>
    <scope>NUCLEOTIDE SEQUENCE</scope>
</reference>
<protein>
    <submittedName>
        <fullName evidence="1">(rape) hypothetical protein</fullName>
    </submittedName>
    <submittedName>
        <fullName evidence="2">BnaC04g53890D protein</fullName>
    </submittedName>
</protein>